<dbReference type="AlphaFoldDB" id="B1T473"/>
<comment type="caution">
    <text evidence="2">The sequence shown here is derived from an EMBL/GenBank/DDBJ whole genome shotgun (WGS) entry which is preliminary data.</text>
</comment>
<sequence length="197" mass="21322">MISGDAHGLWAGELSHAIERAHADRDLGRLRVNTSRPRAPDESRRHRERSAGGIQAFVCGDRASCSSVPARWQKPDRAGFVQSPAGRVAAGETQTAAGRRDVGHARKCGRVDPHRDVTSVDQAGVVRCPVFDAVARLRLTRPAAVPAHLLGKNRKSQKESELLREISPGSLRAIVTENPSNLCNNACGLRSTERVSE</sequence>
<dbReference type="PATRIC" id="fig|396597.7.peg.5496"/>
<reference evidence="2 3" key="1">
    <citation type="submission" date="2008-03" db="EMBL/GenBank/DDBJ databases">
        <title>Sequencing of the draft genome and assembly of Burkholderia ambifaria MEX-5.</title>
        <authorList>
            <consortium name="US DOE Joint Genome Institute (JGI-PGF)"/>
            <person name="Copeland A."/>
            <person name="Lucas S."/>
            <person name="Lapidus A."/>
            <person name="Glavina del Rio T."/>
            <person name="Dalin E."/>
            <person name="Tice H."/>
            <person name="Bruce D."/>
            <person name="Goodwin L."/>
            <person name="Pitluck S."/>
            <person name="Larimer F."/>
            <person name="Land M.L."/>
            <person name="Hauser L."/>
            <person name="Tiedje J."/>
            <person name="Richardson P."/>
        </authorList>
    </citation>
    <scope>NUCLEOTIDE SEQUENCE [LARGE SCALE GENOMIC DNA]</scope>
    <source>
        <strain evidence="2 3">MEX-5</strain>
    </source>
</reference>
<accession>B1T473</accession>
<dbReference type="EMBL" id="ABLK01000068">
    <property type="protein sequence ID" value="EDT41628.1"/>
    <property type="molecule type" value="Genomic_DNA"/>
</dbReference>
<proteinExistence type="predicted"/>
<name>B1T473_9BURK</name>
<evidence type="ECO:0000313" key="3">
    <source>
        <dbReference type="Proteomes" id="UP000004814"/>
    </source>
</evidence>
<protein>
    <submittedName>
        <fullName evidence="2">Uncharacterized protein</fullName>
    </submittedName>
</protein>
<dbReference type="Proteomes" id="UP000004814">
    <property type="component" value="Unassembled WGS sequence"/>
</dbReference>
<evidence type="ECO:0000256" key="1">
    <source>
        <dbReference type="SAM" id="MobiDB-lite"/>
    </source>
</evidence>
<feature type="region of interest" description="Disordered" evidence="1">
    <location>
        <begin position="28"/>
        <end position="50"/>
    </location>
</feature>
<evidence type="ECO:0000313" key="2">
    <source>
        <dbReference type="EMBL" id="EDT41628.1"/>
    </source>
</evidence>
<gene>
    <name evidence="2" type="ORF">BamMEX5DRAFT_2589</name>
</gene>
<organism evidence="2 3">
    <name type="scientific">Burkholderia ambifaria MEX-5</name>
    <dbReference type="NCBI Taxonomy" id="396597"/>
    <lineage>
        <taxon>Bacteria</taxon>
        <taxon>Pseudomonadati</taxon>
        <taxon>Pseudomonadota</taxon>
        <taxon>Betaproteobacteria</taxon>
        <taxon>Burkholderiales</taxon>
        <taxon>Burkholderiaceae</taxon>
        <taxon>Burkholderia</taxon>
        <taxon>Burkholderia cepacia complex</taxon>
    </lineage>
</organism>